<keyword evidence="3" id="KW-1185">Reference proteome</keyword>
<dbReference type="InterPro" id="IPR001753">
    <property type="entry name" value="Enoyl-CoA_hydra/iso"/>
</dbReference>
<organism evidence="2 3">
    <name type="scientific">Roseococcus pinisoli</name>
    <dbReference type="NCBI Taxonomy" id="2835040"/>
    <lineage>
        <taxon>Bacteria</taxon>
        <taxon>Pseudomonadati</taxon>
        <taxon>Pseudomonadota</taxon>
        <taxon>Alphaproteobacteria</taxon>
        <taxon>Acetobacterales</taxon>
        <taxon>Roseomonadaceae</taxon>
        <taxon>Roseococcus</taxon>
    </lineage>
</organism>
<accession>A0ABS5QKV0</accession>
<dbReference type="EMBL" id="JAHCDA010000004">
    <property type="protein sequence ID" value="MBS7813273.1"/>
    <property type="molecule type" value="Genomic_DNA"/>
</dbReference>
<protein>
    <submittedName>
        <fullName evidence="2">Enoyl-CoA hydratase/isomerase family protein</fullName>
    </submittedName>
</protein>
<dbReference type="PANTHER" id="PTHR11941">
    <property type="entry name" value="ENOYL-COA HYDRATASE-RELATED"/>
    <property type="match status" value="1"/>
</dbReference>
<reference evidence="2 3" key="1">
    <citation type="submission" date="2021-05" db="EMBL/GenBank/DDBJ databases">
        <title>Roseococcus sp. XZZS9, whole genome shotgun sequencing project.</title>
        <authorList>
            <person name="Zhao G."/>
            <person name="Shen L."/>
        </authorList>
    </citation>
    <scope>NUCLEOTIDE SEQUENCE [LARGE SCALE GENOMIC DNA]</scope>
    <source>
        <strain evidence="2 3">XZZS9</strain>
    </source>
</reference>
<comment type="caution">
    <text evidence="2">The sequence shown here is derived from an EMBL/GenBank/DDBJ whole genome shotgun (WGS) entry which is preliminary data.</text>
</comment>
<dbReference type="Gene3D" id="3.90.226.10">
    <property type="entry name" value="2-enoyl-CoA Hydratase, Chain A, domain 1"/>
    <property type="match status" value="1"/>
</dbReference>
<dbReference type="Pfam" id="PF00378">
    <property type="entry name" value="ECH_1"/>
    <property type="match status" value="1"/>
</dbReference>
<gene>
    <name evidence="2" type="ORF">KHU32_20190</name>
</gene>
<dbReference type="SUPFAM" id="SSF52096">
    <property type="entry name" value="ClpP/crotonase"/>
    <property type="match status" value="1"/>
</dbReference>
<dbReference type="RefSeq" id="WP_213671963.1">
    <property type="nucleotide sequence ID" value="NZ_JAHCDA010000004.1"/>
</dbReference>
<dbReference type="CDD" id="cd06558">
    <property type="entry name" value="crotonase-like"/>
    <property type="match status" value="1"/>
</dbReference>
<evidence type="ECO:0000256" key="1">
    <source>
        <dbReference type="SAM" id="MobiDB-lite"/>
    </source>
</evidence>
<dbReference type="InterPro" id="IPR029045">
    <property type="entry name" value="ClpP/crotonase-like_dom_sf"/>
</dbReference>
<name>A0ABS5QKV0_9PROT</name>
<proteinExistence type="predicted"/>
<feature type="region of interest" description="Disordered" evidence="1">
    <location>
        <begin position="244"/>
        <end position="264"/>
    </location>
</feature>
<evidence type="ECO:0000313" key="3">
    <source>
        <dbReference type="Proteomes" id="UP000766336"/>
    </source>
</evidence>
<dbReference type="Proteomes" id="UP000766336">
    <property type="component" value="Unassembled WGS sequence"/>
</dbReference>
<evidence type="ECO:0000313" key="2">
    <source>
        <dbReference type="EMBL" id="MBS7813273.1"/>
    </source>
</evidence>
<sequence length="264" mass="29757">MSVVETERHGQILVVRMNRPERLNALNHEMRVELARIWTEFRHDAELEVAILTGAGRGFCAGEDMKESLAEKNPGGRRAEQEDPFNAGTLEKPIIAAVNGFAMGGGFMMVERTDLRVAASTAIFEVSEAKRWLLGGYNHGHMANLAFPLAMEMALGFRFTAERFHQIGFINRVVEPEKVMEEAMGMARHLLTLPPAARVNTVHMMRRMRPMPNAAQQKLAEALHEHGAKSDLIESRAAFAEKRAPNFKGWNDPQDRYRLPQLEE</sequence>
<dbReference type="PANTHER" id="PTHR11941:SF54">
    <property type="entry name" value="ENOYL-COA HYDRATASE, MITOCHONDRIAL"/>
    <property type="match status" value="1"/>
</dbReference>